<comment type="caution">
    <text evidence="10">The sequence shown here is derived from an EMBL/GenBank/DDBJ whole genome shotgun (WGS) entry which is preliminary data.</text>
</comment>
<keyword evidence="6" id="KW-0547">Nucleotide-binding</keyword>
<dbReference type="EC" id="2.7.4.3" evidence="3"/>
<reference evidence="10 11" key="1">
    <citation type="submission" date="2020-04" db="EMBL/GenBank/DDBJ databases">
        <authorList>
            <person name="Alioto T."/>
            <person name="Alioto T."/>
            <person name="Gomez Garrido J."/>
        </authorList>
    </citation>
    <scope>NUCLEOTIDE SEQUENCE [LARGE SCALE GENOMIC DNA]</scope>
</reference>
<dbReference type="Pfam" id="PF00406">
    <property type="entry name" value="ADK"/>
    <property type="match status" value="1"/>
</dbReference>
<comment type="similarity">
    <text evidence="9">Belongs to the adenylate kinase family.</text>
</comment>
<keyword evidence="4" id="KW-0963">Cytoplasm</keyword>
<dbReference type="GO" id="GO:0046034">
    <property type="term" value="P:ATP metabolic process"/>
    <property type="evidence" value="ECO:0007669"/>
    <property type="project" value="InterPro"/>
</dbReference>
<dbReference type="PANTHER" id="PTHR23359">
    <property type="entry name" value="NUCLEOTIDE KINASE"/>
    <property type="match status" value="1"/>
</dbReference>
<keyword evidence="5 9" id="KW-0808">Transferase</keyword>
<evidence type="ECO:0000256" key="7">
    <source>
        <dbReference type="ARBA" id="ARBA00022777"/>
    </source>
</evidence>
<dbReference type="EMBL" id="CADEPI010000066">
    <property type="protein sequence ID" value="CAB3371918.1"/>
    <property type="molecule type" value="Genomic_DNA"/>
</dbReference>
<evidence type="ECO:0000256" key="2">
    <source>
        <dbReference type="ARBA" id="ARBA00004496"/>
    </source>
</evidence>
<protein>
    <recommendedName>
        <fullName evidence="3">adenylate kinase</fullName>
        <ecNumber evidence="3">2.7.4.3</ecNumber>
    </recommendedName>
</protein>
<dbReference type="FunFam" id="3.40.50.300:FF:000315">
    <property type="entry name" value="Adenylate kinase 1"/>
    <property type="match status" value="1"/>
</dbReference>
<dbReference type="HAMAP" id="MF_00235">
    <property type="entry name" value="Adenylate_kinase_Adk"/>
    <property type="match status" value="1"/>
</dbReference>
<keyword evidence="7 9" id="KW-0418">Kinase</keyword>
<dbReference type="Proteomes" id="UP000494165">
    <property type="component" value="Unassembled WGS sequence"/>
</dbReference>
<evidence type="ECO:0000313" key="11">
    <source>
        <dbReference type="Proteomes" id="UP000494165"/>
    </source>
</evidence>
<dbReference type="GO" id="GO:0004017">
    <property type="term" value="F:AMP kinase activity"/>
    <property type="evidence" value="ECO:0007669"/>
    <property type="project" value="UniProtKB-EC"/>
</dbReference>
<organism evidence="10 11">
    <name type="scientific">Cloeon dipterum</name>
    <dbReference type="NCBI Taxonomy" id="197152"/>
    <lineage>
        <taxon>Eukaryota</taxon>
        <taxon>Metazoa</taxon>
        <taxon>Ecdysozoa</taxon>
        <taxon>Arthropoda</taxon>
        <taxon>Hexapoda</taxon>
        <taxon>Insecta</taxon>
        <taxon>Pterygota</taxon>
        <taxon>Palaeoptera</taxon>
        <taxon>Ephemeroptera</taxon>
        <taxon>Pisciforma</taxon>
        <taxon>Baetidae</taxon>
        <taxon>Cloeon</taxon>
    </lineage>
</organism>
<evidence type="ECO:0000313" key="10">
    <source>
        <dbReference type="EMBL" id="CAB3371918.1"/>
    </source>
</evidence>
<comment type="subcellular location">
    <subcellularLocation>
        <location evidence="2">Cytoplasm</location>
    </subcellularLocation>
</comment>
<dbReference type="PRINTS" id="PR00094">
    <property type="entry name" value="ADENYLTKNASE"/>
</dbReference>
<dbReference type="InterPro" id="IPR027417">
    <property type="entry name" value="P-loop_NTPase"/>
</dbReference>
<dbReference type="OrthoDB" id="442176at2759"/>
<dbReference type="AlphaFoldDB" id="A0A8S1CPV2"/>
<proteinExistence type="inferred from homology"/>
<keyword evidence="11" id="KW-1185">Reference proteome</keyword>
<dbReference type="InterPro" id="IPR033690">
    <property type="entry name" value="Adenylat_kinase_CS"/>
</dbReference>
<dbReference type="PROSITE" id="PS00113">
    <property type="entry name" value="ADENYLATE_KINASE"/>
    <property type="match status" value="1"/>
</dbReference>
<comment type="catalytic activity">
    <reaction evidence="1">
        <text>AMP + ATP = 2 ADP</text>
        <dbReference type="Rhea" id="RHEA:12973"/>
        <dbReference type="ChEBI" id="CHEBI:30616"/>
        <dbReference type="ChEBI" id="CHEBI:456215"/>
        <dbReference type="ChEBI" id="CHEBI:456216"/>
        <dbReference type="EC" id="2.7.4.3"/>
    </reaction>
</comment>
<dbReference type="CDD" id="cd01428">
    <property type="entry name" value="ADK"/>
    <property type="match status" value="1"/>
</dbReference>
<dbReference type="InterPro" id="IPR006267">
    <property type="entry name" value="AK1/5"/>
</dbReference>
<gene>
    <name evidence="10" type="ORF">CLODIP_2_CD00414</name>
</gene>
<evidence type="ECO:0000256" key="3">
    <source>
        <dbReference type="ARBA" id="ARBA00012955"/>
    </source>
</evidence>
<dbReference type="GO" id="GO:0005524">
    <property type="term" value="F:ATP binding"/>
    <property type="evidence" value="ECO:0007669"/>
    <property type="project" value="UniProtKB-KW"/>
</dbReference>
<dbReference type="InterPro" id="IPR000850">
    <property type="entry name" value="Adenylat/UMP-CMP_kin"/>
</dbReference>
<keyword evidence="8" id="KW-0067">ATP-binding</keyword>
<dbReference type="NCBIfam" id="TIGR01360">
    <property type="entry name" value="aden_kin_iso1"/>
    <property type="match status" value="1"/>
</dbReference>
<dbReference type="SUPFAM" id="SSF52540">
    <property type="entry name" value="P-loop containing nucleoside triphosphate hydrolases"/>
    <property type="match status" value="1"/>
</dbReference>
<evidence type="ECO:0000256" key="8">
    <source>
        <dbReference type="ARBA" id="ARBA00022840"/>
    </source>
</evidence>
<dbReference type="Gene3D" id="3.40.50.300">
    <property type="entry name" value="P-loop containing nucleotide triphosphate hydrolases"/>
    <property type="match status" value="1"/>
</dbReference>
<evidence type="ECO:0000256" key="6">
    <source>
        <dbReference type="ARBA" id="ARBA00022741"/>
    </source>
</evidence>
<evidence type="ECO:0000256" key="9">
    <source>
        <dbReference type="RuleBase" id="RU003330"/>
    </source>
</evidence>
<name>A0A8S1CPV2_9INSE</name>
<evidence type="ECO:0000256" key="1">
    <source>
        <dbReference type="ARBA" id="ARBA00000582"/>
    </source>
</evidence>
<evidence type="ECO:0000256" key="4">
    <source>
        <dbReference type="ARBA" id="ARBA00022490"/>
    </source>
</evidence>
<accession>A0A8S1CPV2</accession>
<evidence type="ECO:0000256" key="5">
    <source>
        <dbReference type="ARBA" id="ARBA00022679"/>
    </source>
</evidence>
<sequence>MFTSFAVNYRSGNLLIIRFRGQREQFGAVEGAHAPASVSSAPRRTDRSIDLQPRTHHLIFALWSDNKTQAPAHRPAWCPCNRMAAPIAKGWRDPLILVLIVYGAQQPAAAAFYESLVDDYGNGNRFRRELVTMAAQIERKQIDSTPLRESGVPIIWVLGGPGSGKGTQCERIVAKYGFTHLSSGDLLRAEVQSGSPRGQQLNATMERGELVPLEVVLDLLKEAMLTKLSSSKGYLLDGYPREAAQGEQFESEVAPCSLVLFFNCSDATLTERLLKRGQSSGRVDDNEETIKKRLNTFHQHSKPVIEKYASKCKDINAERAPDDIFKDVETSIDALLAAKA</sequence>
<dbReference type="GO" id="GO:0005737">
    <property type="term" value="C:cytoplasm"/>
    <property type="evidence" value="ECO:0007669"/>
    <property type="project" value="UniProtKB-SubCell"/>
</dbReference>